<dbReference type="NCBIfam" id="TIGR00008">
    <property type="entry name" value="infA"/>
    <property type="match status" value="1"/>
</dbReference>
<dbReference type="GO" id="GO:0043022">
    <property type="term" value="F:ribosome binding"/>
    <property type="evidence" value="ECO:0007669"/>
    <property type="project" value="TreeGrafter"/>
</dbReference>
<dbReference type="GO" id="GO:0005829">
    <property type="term" value="C:cytosol"/>
    <property type="evidence" value="ECO:0007669"/>
    <property type="project" value="TreeGrafter"/>
</dbReference>
<keyword evidence="4 6" id="KW-0396">Initiation factor</keyword>
<dbReference type="Gene3D" id="2.40.50.140">
    <property type="entry name" value="Nucleic acid-binding proteins"/>
    <property type="match status" value="1"/>
</dbReference>
<evidence type="ECO:0000256" key="8">
    <source>
        <dbReference type="SAM" id="SignalP"/>
    </source>
</evidence>
<evidence type="ECO:0000256" key="5">
    <source>
        <dbReference type="ARBA" id="ARBA00022917"/>
    </source>
</evidence>
<sequence>MLTVLRGCLLAVLVHCSFGFISPAFPAPRGWRVGLGPGASIAVAGDGSSQVRRLSVLFRRKPPPRKGTGGSKPSGRPKPPGGGAGPPSGVGGVRTPRERKARDDLFEMEGQVVNVAPGETYIVELDGTKSHVTCKLSGKLRVARVRLALNDRVRVDMSPYDLSTGRISYRWSPRQAELYKQREAEQKAMRDEEKRRVEEEEARADYYGDFPPDRFGDEEDMEEGFESEGDEELGELGEDKGGGTRENTPQKAVKTGGPLSNRVQQQPKSTQSTDPSENDDWLFGES</sequence>
<evidence type="ECO:0000256" key="6">
    <source>
        <dbReference type="PROSITE-ProRule" id="PRU00181"/>
    </source>
</evidence>
<organism evidence="10">
    <name type="scientific">Chromera velia CCMP2878</name>
    <dbReference type="NCBI Taxonomy" id="1169474"/>
    <lineage>
        <taxon>Eukaryota</taxon>
        <taxon>Sar</taxon>
        <taxon>Alveolata</taxon>
        <taxon>Colpodellida</taxon>
        <taxon>Chromeraceae</taxon>
        <taxon>Chromera</taxon>
    </lineage>
</organism>
<keyword evidence="5 6" id="KW-0648">Protein biosynthesis</keyword>
<feature type="compositionally biased region" description="Basic and acidic residues" evidence="7">
    <location>
        <begin position="182"/>
        <end position="215"/>
    </location>
</feature>
<feature type="domain" description="S1-like" evidence="9">
    <location>
        <begin position="96"/>
        <end position="172"/>
    </location>
</feature>
<protein>
    <recommendedName>
        <fullName evidence="9">S1-like domain-containing protein</fullName>
    </recommendedName>
</protein>
<feature type="compositionally biased region" description="Polar residues" evidence="7">
    <location>
        <begin position="261"/>
        <end position="275"/>
    </location>
</feature>
<dbReference type="GO" id="GO:0003743">
    <property type="term" value="F:translation initiation factor activity"/>
    <property type="evidence" value="ECO:0007669"/>
    <property type="project" value="UniProtKB-UniRule"/>
</dbReference>
<dbReference type="GO" id="GO:0003723">
    <property type="term" value="F:RNA binding"/>
    <property type="evidence" value="ECO:0007669"/>
    <property type="project" value="InterPro"/>
</dbReference>
<dbReference type="EMBL" id="CDMZ01000627">
    <property type="protein sequence ID" value="CEM18257.1"/>
    <property type="molecule type" value="Genomic_DNA"/>
</dbReference>
<name>A0A0G4FUH9_9ALVE</name>
<comment type="similarity">
    <text evidence="2">Belongs to the IF-1 family.</text>
</comment>
<dbReference type="SUPFAM" id="SSF50249">
    <property type="entry name" value="Nucleic acid-binding proteins"/>
    <property type="match status" value="1"/>
</dbReference>
<evidence type="ECO:0000256" key="7">
    <source>
        <dbReference type="SAM" id="MobiDB-lite"/>
    </source>
</evidence>
<evidence type="ECO:0000256" key="2">
    <source>
        <dbReference type="ARBA" id="ARBA00010939"/>
    </source>
</evidence>
<evidence type="ECO:0000313" key="10">
    <source>
        <dbReference type="EMBL" id="CEM18257.1"/>
    </source>
</evidence>
<dbReference type="Pfam" id="PF01176">
    <property type="entry name" value="eIF-1a"/>
    <property type="match status" value="1"/>
</dbReference>
<dbReference type="VEuPathDB" id="CryptoDB:Cvel_18720"/>
<dbReference type="InterPro" id="IPR012340">
    <property type="entry name" value="NA-bd_OB-fold"/>
</dbReference>
<feature type="signal peptide" evidence="8">
    <location>
        <begin position="1"/>
        <end position="19"/>
    </location>
</feature>
<evidence type="ECO:0000259" key="9">
    <source>
        <dbReference type="PROSITE" id="PS50832"/>
    </source>
</evidence>
<proteinExistence type="inferred from homology"/>
<dbReference type="PANTHER" id="PTHR33370:SF1">
    <property type="entry name" value="TRANSLATION INITIATION FACTOR IF-1, CHLOROPLASTIC"/>
    <property type="match status" value="1"/>
</dbReference>
<evidence type="ECO:0000256" key="4">
    <source>
        <dbReference type="ARBA" id="ARBA00022540"/>
    </source>
</evidence>
<dbReference type="InterPro" id="IPR006196">
    <property type="entry name" value="RNA-binding_domain_S1_IF1"/>
</dbReference>
<comment type="function">
    <text evidence="1">One of the essential components for the initiation of protein synthesis. Stabilizes the binding of IF-2 and IF-3 on the 30S subunit to which N-formylmethionyl-tRNA(fMet) subsequently binds. Helps modulate mRNA selection, yielding the 30S pre-initiation complex (PIC). Upon addition of the 50S ribosomal subunit IF-1, IF-2 and IF-3 are released leaving the mature 70S translation initiation complex.</text>
</comment>
<feature type="compositionally biased region" description="Gly residues" evidence="7">
    <location>
        <begin position="81"/>
        <end position="92"/>
    </location>
</feature>
<feature type="compositionally biased region" description="Acidic residues" evidence="7">
    <location>
        <begin position="216"/>
        <end position="236"/>
    </location>
</feature>
<keyword evidence="8" id="KW-0732">Signal</keyword>
<reference evidence="10" key="1">
    <citation type="submission" date="2014-11" db="EMBL/GenBank/DDBJ databases">
        <authorList>
            <person name="Otto D Thomas"/>
            <person name="Naeem Raeece"/>
        </authorList>
    </citation>
    <scope>NUCLEOTIDE SEQUENCE</scope>
</reference>
<evidence type="ECO:0000256" key="1">
    <source>
        <dbReference type="ARBA" id="ARBA00003935"/>
    </source>
</evidence>
<gene>
    <name evidence="10" type="ORF">Cvel_18720</name>
</gene>
<dbReference type="PROSITE" id="PS50832">
    <property type="entry name" value="S1_IF1_TYPE"/>
    <property type="match status" value="1"/>
</dbReference>
<evidence type="ECO:0000256" key="3">
    <source>
        <dbReference type="ARBA" id="ARBA00011599"/>
    </source>
</evidence>
<feature type="chain" id="PRO_5005189547" description="S1-like domain-containing protein" evidence="8">
    <location>
        <begin position="20"/>
        <end position="286"/>
    </location>
</feature>
<feature type="compositionally biased region" description="Acidic residues" evidence="7">
    <location>
        <begin position="276"/>
        <end position="286"/>
    </location>
</feature>
<dbReference type="PANTHER" id="PTHR33370">
    <property type="entry name" value="TRANSLATION INITIATION FACTOR IF-1, CHLOROPLASTIC"/>
    <property type="match status" value="1"/>
</dbReference>
<comment type="subunit">
    <text evidence="3">Component of the 30S ribosomal translation pre-initiation complex which assembles on the 30S ribosome in the order IF-2 and IF-3, IF-1 and N-formylmethionyl-tRNA(fMet); mRNA recruitment can occur at any time during PIC assembly.</text>
</comment>
<dbReference type="InterPro" id="IPR004368">
    <property type="entry name" value="TIF_IF1"/>
</dbReference>
<accession>A0A0G4FUH9</accession>
<feature type="region of interest" description="Disordered" evidence="7">
    <location>
        <begin position="58"/>
        <end position="95"/>
    </location>
</feature>
<feature type="region of interest" description="Disordered" evidence="7">
    <location>
        <begin position="182"/>
        <end position="286"/>
    </location>
</feature>
<dbReference type="AlphaFoldDB" id="A0A0G4FUH9"/>